<dbReference type="Pfam" id="PF08534">
    <property type="entry name" value="Redoxin"/>
    <property type="match status" value="1"/>
</dbReference>
<dbReference type="InterPro" id="IPR036249">
    <property type="entry name" value="Thioredoxin-like_sf"/>
</dbReference>
<keyword evidence="5" id="KW-0732">Signal</keyword>
<keyword evidence="2" id="KW-0201">Cytochrome c-type biogenesis</keyword>
<reference evidence="7 8" key="1">
    <citation type="submission" date="2012-05" db="EMBL/GenBank/DDBJ databases">
        <authorList>
            <person name="Weinstock G."/>
            <person name="Sodergren E."/>
            <person name="Lobos E.A."/>
            <person name="Fulton L."/>
            <person name="Fulton R."/>
            <person name="Courtney L."/>
            <person name="Fronick C."/>
            <person name="O'Laughlin M."/>
            <person name="Godfrey J."/>
            <person name="Wilson R.M."/>
            <person name="Miner T."/>
            <person name="Farmer C."/>
            <person name="Delehaunty K."/>
            <person name="Cordes M."/>
            <person name="Minx P."/>
            <person name="Tomlinson C."/>
            <person name="Chen J."/>
            <person name="Wollam A."/>
            <person name="Pepin K.H."/>
            <person name="Bhonagiri V."/>
            <person name="Zhang X."/>
            <person name="Suruliraj S."/>
            <person name="Warren W."/>
            <person name="Mitreva M."/>
            <person name="Mardis E.R."/>
            <person name="Wilson R.K."/>
        </authorList>
    </citation>
    <scope>NUCLEOTIDE SEQUENCE [LARGE SCALE GENOMIC DNA]</scope>
    <source>
        <strain evidence="7 8">F0055</strain>
    </source>
</reference>
<evidence type="ECO:0000313" key="7">
    <source>
        <dbReference type="EMBL" id="EKY03623.1"/>
    </source>
</evidence>
<evidence type="ECO:0000256" key="3">
    <source>
        <dbReference type="ARBA" id="ARBA00023157"/>
    </source>
</evidence>
<proteinExistence type="predicted"/>
<dbReference type="PROSITE" id="PS51352">
    <property type="entry name" value="THIOREDOXIN_2"/>
    <property type="match status" value="1"/>
</dbReference>
<dbReference type="InterPro" id="IPR013766">
    <property type="entry name" value="Thioredoxin_domain"/>
</dbReference>
<feature type="domain" description="Thioredoxin" evidence="6">
    <location>
        <begin position="309"/>
        <end position="449"/>
    </location>
</feature>
<evidence type="ECO:0000313" key="8">
    <source>
        <dbReference type="Proteomes" id="UP000010433"/>
    </source>
</evidence>
<organism evidence="7 8">
    <name type="scientific">Hoylesella saccharolytica F0055</name>
    <dbReference type="NCBI Taxonomy" id="1127699"/>
    <lineage>
        <taxon>Bacteria</taxon>
        <taxon>Pseudomonadati</taxon>
        <taxon>Bacteroidota</taxon>
        <taxon>Bacteroidia</taxon>
        <taxon>Bacteroidales</taxon>
        <taxon>Prevotellaceae</taxon>
        <taxon>Hoylesella</taxon>
    </lineage>
</organism>
<dbReference type="PANTHER" id="PTHR42852">
    <property type="entry name" value="THIOL:DISULFIDE INTERCHANGE PROTEIN DSBE"/>
    <property type="match status" value="1"/>
</dbReference>
<dbReference type="AlphaFoldDB" id="L1NJR7"/>
<protein>
    <submittedName>
        <fullName evidence="7">Redoxin family protein</fullName>
    </submittedName>
</protein>
<name>L1NJR7_9BACT</name>
<dbReference type="SUPFAM" id="SSF52833">
    <property type="entry name" value="Thioredoxin-like"/>
    <property type="match status" value="1"/>
</dbReference>
<evidence type="ECO:0000256" key="4">
    <source>
        <dbReference type="ARBA" id="ARBA00023284"/>
    </source>
</evidence>
<dbReference type="RefSeq" id="WP_009163440.1">
    <property type="nucleotide sequence ID" value="NZ_KB291029.1"/>
</dbReference>
<dbReference type="Proteomes" id="UP000010433">
    <property type="component" value="Unassembled WGS sequence"/>
</dbReference>
<dbReference type="OrthoDB" id="1094665at2"/>
<keyword evidence="8" id="KW-1185">Reference proteome</keyword>
<comment type="subcellular location">
    <subcellularLocation>
        <location evidence="1">Cell envelope</location>
    </subcellularLocation>
</comment>
<keyword evidence="4" id="KW-0676">Redox-active center</keyword>
<evidence type="ECO:0000256" key="2">
    <source>
        <dbReference type="ARBA" id="ARBA00022748"/>
    </source>
</evidence>
<evidence type="ECO:0000256" key="5">
    <source>
        <dbReference type="SAM" id="SignalP"/>
    </source>
</evidence>
<dbReference type="EMBL" id="AMEP01000029">
    <property type="protein sequence ID" value="EKY03623.1"/>
    <property type="molecule type" value="Genomic_DNA"/>
</dbReference>
<feature type="chain" id="PRO_5003954694" evidence="5">
    <location>
        <begin position="23"/>
        <end position="449"/>
    </location>
</feature>
<accession>L1NJR7</accession>
<sequence>MKLIKAVHLTLVALLFATATTAQTLHIEGMGNAKDIEGFNFFAVPMSLTEQELTPLTMKKAAFSGDVPISKTGLYYLYSTNSQTQMQVPFYVQPDKQGVKLKLTFIDGDPMLNLDKNNKALSAYSLIARNNLRAFWRHSNEMTLGERSAFLKQYYTTADSIIRTYETNEMVSRYIRLWAIMDAYASYLMIPNSTKTSAEAAEKESFLNLCQPDLKLLDTDMALYFQAGIQCLMKVLPPAKGLNERLKTVYQQFKDTTVTRRLTDFIITNYITHYSFKPDSKDKLDDLQQAVHTYRLSADYVQEFKDNQKSISDKRFPAKAHLTDAAGNTVDFSSLRGFYVYIDLWASWCVPCRKEIPHLQRLENELKNPLVKFVSISIDRTESDWKKAVKQLNLHGLQWLNADSSLPKALNIRGIPFFLIYDKEGNLMQYDAPRPSDGDKLKAYLEGLN</sequence>
<feature type="signal peptide" evidence="5">
    <location>
        <begin position="1"/>
        <end position="22"/>
    </location>
</feature>
<evidence type="ECO:0000259" key="6">
    <source>
        <dbReference type="PROSITE" id="PS51352"/>
    </source>
</evidence>
<keyword evidence="3" id="KW-1015">Disulfide bond</keyword>
<dbReference type="STRING" id="1127699.HMPREF9151_00265"/>
<dbReference type="PANTHER" id="PTHR42852:SF6">
    <property type="entry name" value="THIOL:DISULFIDE INTERCHANGE PROTEIN DSBE"/>
    <property type="match status" value="1"/>
</dbReference>
<comment type="caution">
    <text evidence="7">The sequence shown here is derived from an EMBL/GenBank/DDBJ whole genome shotgun (WGS) entry which is preliminary data.</text>
</comment>
<gene>
    <name evidence="7" type="ORF">HMPREF9151_00265</name>
</gene>
<dbReference type="GO" id="GO:0030313">
    <property type="term" value="C:cell envelope"/>
    <property type="evidence" value="ECO:0007669"/>
    <property type="project" value="UniProtKB-SubCell"/>
</dbReference>
<evidence type="ECO:0000256" key="1">
    <source>
        <dbReference type="ARBA" id="ARBA00004196"/>
    </source>
</evidence>
<dbReference type="CDD" id="cd02966">
    <property type="entry name" value="TlpA_like_family"/>
    <property type="match status" value="1"/>
</dbReference>
<dbReference type="PATRIC" id="fig|1127699.3.peg.235"/>
<dbReference type="InterPro" id="IPR013740">
    <property type="entry name" value="Redoxin"/>
</dbReference>
<dbReference type="HOGENOM" id="CLU_042529_1_1_10"/>
<dbReference type="Gene3D" id="3.40.30.10">
    <property type="entry name" value="Glutaredoxin"/>
    <property type="match status" value="1"/>
</dbReference>
<dbReference type="GO" id="GO:0017004">
    <property type="term" value="P:cytochrome complex assembly"/>
    <property type="evidence" value="ECO:0007669"/>
    <property type="project" value="UniProtKB-KW"/>
</dbReference>
<dbReference type="InterPro" id="IPR050553">
    <property type="entry name" value="Thioredoxin_ResA/DsbE_sf"/>
</dbReference>